<dbReference type="Proteomes" id="UP001303222">
    <property type="component" value="Unassembled WGS sequence"/>
</dbReference>
<dbReference type="EMBL" id="MU859092">
    <property type="protein sequence ID" value="KAK3954300.1"/>
    <property type="molecule type" value="Genomic_DNA"/>
</dbReference>
<organism evidence="1 2">
    <name type="scientific">Pseudoneurospora amorphoporcata</name>
    <dbReference type="NCBI Taxonomy" id="241081"/>
    <lineage>
        <taxon>Eukaryota</taxon>
        <taxon>Fungi</taxon>
        <taxon>Dikarya</taxon>
        <taxon>Ascomycota</taxon>
        <taxon>Pezizomycotina</taxon>
        <taxon>Sordariomycetes</taxon>
        <taxon>Sordariomycetidae</taxon>
        <taxon>Sordariales</taxon>
        <taxon>Sordariaceae</taxon>
        <taxon>Pseudoneurospora</taxon>
    </lineage>
</organism>
<comment type="caution">
    <text evidence="1">The sequence shown here is derived from an EMBL/GenBank/DDBJ whole genome shotgun (WGS) entry which is preliminary data.</text>
</comment>
<evidence type="ECO:0000313" key="2">
    <source>
        <dbReference type="Proteomes" id="UP001303222"/>
    </source>
</evidence>
<dbReference type="AlphaFoldDB" id="A0AAN6NYJ4"/>
<evidence type="ECO:0000313" key="1">
    <source>
        <dbReference type="EMBL" id="KAK3954300.1"/>
    </source>
</evidence>
<gene>
    <name evidence="1" type="ORF">QBC32DRAFT_336742</name>
</gene>
<keyword evidence="2" id="KW-1185">Reference proteome</keyword>
<reference evidence="1" key="1">
    <citation type="journal article" date="2023" name="Mol. Phylogenet. Evol.">
        <title>Genome-scale phylogeny and comparative genomics of the fungal order Sordariales.</title>
        <authorList>
            <person name="Hensen N."/>
            <person name="Bonometti L."/>
            <person name="Westerberg I."/>
            <person name="Brannstrom I.O."/>
            <person name="Guillou S."/>
            <person name="Cros-Aarteil S."/>
            <person name="Calhoun S."/>
            <person name="Haridas S."/>
            <person name="Kuo A."/>
            <person name="Mondo S."/>
            <person name="Pangilinan J."/>
            <person name="Riley R."/>
            <person name="LaButti K."/>
            <person name="Andreopoulos B."/>
            <person name="Lipzen A."/>
            <person name="Chen C."/>
            <person name="Yan M."/>
            <person name="Daum C."/>
            <person name="Ng V."/>
            <person name="Clum A."/>
            <person name="Steindorff A."/>
            <person name="Ohm R.A."/>
            <person name="Martin F."/>
            <person name="Silar P."/>
            <person name="Natvig D.O."/>
            <person name="Lalanne C."/>
            <person name="Gautier V."/>
            <person name="Ament-Velasquez S.L."/>
            <person name="Kruys A."/>
            <person name="Hutchinson M.I."/>
            <person name="Powell A.J."/>
            <person name="Barry K."/>
            <person name="Miller A.N."/>
            <person name="Grigoriev I.V."/>
            <person name="Debuchy R."/>
            <person name="Gladieux P."/>
            <person name="Hiltunen Thoren M."/>
            <person name="Johannesson H."/>
        </authorList>
    </citation>
    <scope>NUCLEOTIDE SEQUENCE</scope>
    <source>
        <strain evidence="1">CBS 626.80</strain>
    </source>
</reference>
<accession>A0AAN6NYJ4</accession>
<proteinExistence type="predicted"/>
<sequence length="89" mass="8998">MPVVTNTVTTTTYLTGGFAPQAPPPPPPPPGPVTYYPVQVQQVQQAPQVVNGYAYMPGGTVLPNSSVVGAAPPQGAPHGPPPMVVCVAP</sequence>
<reference evidence="1" key="2">
    <citation type="submission" date="2023-06" db="EMBL/GenBank/DDBJ databases">
        <authorList>
            <consortium name="Lawrence Berkeley National Laboratory"/>
            <person name="Mondo S.J."/>
            <person name="Hensen N."/>
            <person name="Bonometti L."/>
            <person name="Westerberg I."/>
            <person name="Brannstrom I.O."/>
            <person name="Guillou S."/>
            <person name="Cros-Aarteil S."/>
            <person name="Calhoun S."/>
            <person name="Haridas S."/>
            <person name="Kuo A."/>
            <person name="Pangilinan J."/>
            <person name="Riley R."/>
            <person name="Labutti K."/>
            <person name="Andreopoulos B."/>
            <person name="Lipzen A."/>
            <person name="Chen C."/>
            <person name="Yanf M."/>
            <person name="Daum C."/>
            <person name="Ng V."/>
            <person name="Clum A."/>
            <person name="Steindorff A."/>
            <person name="Ohm R."/>
            <person name="Martin F."/>
            <person name="Silar P."/>
            <person name="Natvig D."/>
            <person name="Lalanne C."/>
            <person name="Gautier V."/>
            <person name="Ament-Velasquez S.L."/>
            <person name="Kruys A."/>
            <person name="Hutchinson M.I."/>
            <person name="Powell A.J."/>
            <person name="Barry K."/>
            <person name="Miller A.N."/>
            <person name="Grigoriev I.V."/>
            <person name="Debuchy R."/>
            <person name="Gladieux P."/>
            <person name="Thoren M.H."/>
            <person name="Johannesson H."/>
        </authorList>
    </citation>
    <scope>NUCLEOTIDE SEQUENCE</scope>
    <source>
        <strain evidence="1">CBS 626.80</strain>
    </source>
</reference>
<protein>
    <submittedName>
        <fullName evidence="1">Uncharacterized protein</fullName>
    </submittedName>
</protein>
<name>A0AAN6NYJ4_9PEZI</name>